<comment type="caution">
    <text evidence="9">The sequence shown here is derived from an EMBL/GenBank/DDBJ whole genome shotgun (WGS) entry which is preliminary data.</text>
</comment>
<comment type="similarity">
    <text evidence="5">Belongs to the 2-oxoadipate dioxygenase/decarboxylase family.</text>
</comment>
<evidence type="ECO:0000313" key="9">
    <source>
        <dbReference type="EMBL" id="TAW31800.1"/>
    </source>
</evidence>
<dbReference type="AlphaFoldDB" id="A0ABD7PY80"/>
<dbReference type="RefSeq" id="WP_130727648.1">
    <property type="nucleotide sequence ID" value="NZ_SINY01000001.1"/>
</dbReference>
<evidence type="ECO:0000256" key="3">
    <source>
        <dbReference type="ARBA" id="ARBA00023002"/>
    </source>
</evidence>
<organism evidence="9 10">
    <name type="scientific">Rhizobium leguminosarum</name>
    <dbReference type="NCBI Taxonomy" id="384"/>
    <lineage>
        <taxon>Bacteria</taxon>
        <taxon>Pseudomonadati</taxon>
        <taxon>Pseudomonadota</taxon>
        <taxon>Alphaproteobacteria</taxon>
        <taxon>Hyphomicrobiales</taxon>
        <taxon>Rhizobiaceae</taxon>
        <taxon>Rhizobium/Agrobacterium group</taxon>
        <taxon>Rhizobium</taxon>
    </lineage>
</organism>
<accession>A0ABD7PY80</accession>
<dbReference type="Gene3D" id="3.10.180.80">
    <property type="entry name" value="Uncharacterised protein PF07063, DUF1338"/>
    <property type="match status" value="1"/>
</dbReference>
<dbReference type="EC" id="1.13.11.93" evidence="6"/>
<reference evidence="9 10" key="1">
    <citation type="submission" date="2019-02" db="EMBL/GenBank/DDBJ databases">
        <title>The genomic architecture of introgression among sibling species of bacteria.</title>
        <authorList>
            <person name="Cavassim M.I.A."/>
            <person name="Moeskjaer S."/>
            <person name="Moslemi C."/>
            <person name="Fields B."/>
            <person name="Bachmann A."/>
            <person name="Vilhjalmsson B."/>
            <person name="Schierup M.H."/>
            <person name="Young J.P.W."/>
            <person name="Andersen S.U."/>
        </authorList>
    </citation>
    <scope>NUCLEOTIDE SEQUENCE [LARGE SCALE GENOMIC DNA]</scope>
    <source>
        <strain evidence="9 10">SM151B</strain>
    </source>
</reference>
<dbReference type="PANTHER" id="PTHR39479:SF2">
    <property type="entry name" value="2-OXOADIPATE DIOXYGENASE_DECARBOXYLASE"/>
    <property type="match status" value="1"/>
</dbReference>
<protein>
    <recommendedName>
        <fullName evidence="7">2-oxoadipate dioxygenase/decarboxylase</fullName>
        <ecNumber evidence="6">1.13.11.93</ecNumber>
    </recommendedName>
    <alternativeName>
        <fullName evidence="8">2-hydroxyglutarate synthase</fullName>
    </alternativeName>
</protein>
<dbReference type="SMART" id="SM01150">
    <property type="entry name" value="DUF1338"/>
    <property type="match status" value="1"/>
</dbReference>
<gene>
    <name evidence="9" type="ORF">ELI19_20820</name>
</gene>
<keyword evidence="2" id="KW-0223">Dioxygenase</keyword>
<name>A0ABD7PY80_RHILE</name>
<dbReference type="InterPro" id="IPR009770">
    <property type="entry name" value="HGLS"/>
</dbReference>
<dbReference type="InterPro" id="IPR047869">
    <property type="entry name" value="YdcJ_bac-like"/>
</dbReference>
<dbReference type="EMBL" id="SIPS01000001">
    <property type="protein sequence ID" value="TAW31800.1"/>
    <property type="molecule type" value="Genomic_DNA"/>
</dbReference>
<evidence type="ECO:0000256" key="7">
    <source>
        <dbReference type="ARBA" id="ARBA00035034"/>
    </source>
</evidence>
<keyword evidence="4" id="KW-0408">Iron</keyword>
<evidence type="ECO:0000256" key="1">
    <source>
        <dbReference type="ARBA" id="ARBA00001954"/>
    </source>
</evidence>
<sequence>MIRSFPMPQAFVSPDRIRSLFTEAMSQMYRAEVPQYGTLIELVADVNGGCLENDPNLRDRLAQAGELERIDVERHGAIRLGTADELFTIRRLFAVMGMQPVGYYDLSVAGVPVHSTSFRPIDEAALNVNPFRVFTSLLRLELIEDEGLRGEAEAILAKRRIYTPRAVTLIERHEQNGGLTDAEATEFVAEALETFRWHGEATVSADTYKRLHDAHRLIADVVSFKGPHINHLTPRTLDIDAVQARMPERGITPKAVIEGPPRRHCDILLRQTSFKALEETIAFSDDDGAIQGTHTARFGEIEQRGVALTAKGRELYDQLLASVRGEVQVGAGGAKAGAYDDELAARFKALPDSWGELRNEGLAFFRYAATPAGIAAAAGSRLSSDPEALIAKGYLAFTPIVYEDFLPVSAAGIFQSNLGTDQQQNYATRSNRDAFEAALGATVQDELALYAERQAASLDSALAALGLAGLPLKTVA</sequence>
<evidence type="ECO:0000256" key="2">
    <source>
        <dbReference type="ARBA" id="ARBA00022964"/>
    </source>
</evidence>
<evidence type="ECO:0000256" key="5">
    <source>
        <dbReference type="ARBA" id="ARBA00035013"/>
    </source>
</evidence>
<dbReference type="PANTHER" id="PTHR39479">
    <property type="match status" value="1"/>
</dbReference>
<dbReference type="Pfam" id="PF07063">
    <property type="entry name" value="HGLS"/>
    <property type="match status" value="1"/>
</dbReference>
<dbReference type="Proteomes" id="UP000292036">
    <property type="component" value="Unassembled WGS sequence"/>
</dbReference>
<dbReference type="CDD" id="cd16348">
    <property type="entry name" value="VOC_YdcJ_like"/>
    <property type="match status" value="1"/>
</dbReference>
<evidence type="ECO:0000313" key="10">
    <source>
        <dbReference type="Proteomes" id="UP000292036"/>
    </source>
</evidence>
<evidence type="ECO:0000256" key="4">
    <source>
        <dbReference type="ARBA" id="ARBA00023004"/>
    </source>
</evidence>
<comment type="cofactor">
    <cofactor evidence="1">
        <name>Fe(2+)</name>
        <dbReference type="ChEBI" id="CHEBI:29033"/>
    </cofactor>
</comment>
<evidence type="ECO:0000256" key="8">
    <source>
        <dbReference type="ARBA" id="ARBA00035045"/>
    </source>
</evidence>
<proteinExistence type="inferred from homology"/>
<keyword evidence="3" id="KW-0560">Oxidoreductase</keyword>
<dbReference type="GO" id="GO:0051213">
    <property type="term" value="F:dioxygenase activity"/>
    <property type="evidence" value="ECO:0007669"/>
    <property type="project" value="UniProtKB-KW"/>
</dbReference>
<evidence type="ECO:0000256" key="6">
    <source>
        <dbReference type="ARBA" id="ARBA00035023"/>
    </source>
</evidence>